<evidence type="ECO:0000256" key="3">
    <source>
        <dbReference type="ARBA" id="ARBA00023002"/>
    </source>
</evidence>
<evidence type="ECO:0000256" key="4">
    <source>
        <dbReference type="ARBA" id="ARBA00049872"/>
    </source>
</evidence>
<evidence type="ECO:0000256" key="1">
    <source>
        <dbReference type="ARBA" id="ARBA00004948"/>
    </source>
</evidence>
<dbReference type="Pfam" id="PF01266">
    <property type="entry name" value="DAO"/>
    <property type="match status" value="1"/>
</dbReference>
<comment type="pathway">
    <text evidence="1">Cofactor biosynthesis; thiamine diphosphate biosynthesis.</text>
</comment>
<accession>A0ABW1VFW3</accession>
<evidence type="ECO:0000313" key="8">
    <source>
        <dbReference type="Proteomes" id="UP001596306"/>
    </source>
</evidence>
<dbReference type="NCBIfam" id="TIGR02352">
    <property type="entry name" value="thiamin_ThiO"/>
    <property type="match status" value="1"/>
</dbReference>
<comment type="catalytic activity">
    <reaction evidence="4">
        <text>glycine + O2 + H2O = glyoxylate + H2O2 + NH4(+)</text>
        <dbReference type="Rhea" id="RHEA:11532"/>
        <dbReference type="ChEBI" id="CHEBI:15377"/>
        <dbReference type="ChEBI" id="CHEBI:15379"/>
        <dbReference type="ChEBI" id="CHEBI:16240"/>
        <dbReference type="ChEBI" id="CHEBI:28938"/>
        <dbReference type="ChEBI" id="CHEBI:36655"/>
        <dbReference type="ChEBI" id="CHEBI:57305"/>
        <dbReference type="EC" id="1.4.3.19"/>
    </reaction>
</comment>
<comment type="caution">
    <text evidence="7">The sequence shown here is derived from an EMBL/GenBank/DDBJ whole genome shotgun (WGS) entry which is preliminary data.</text>
</comment>
<dbReference type="RefSeq" id="WP_386731784.1">
    <property type="nucleotide sequence ID" value="NZ_JBHSTP010000003.1"/>
</dbReference>
<evidence type="ECO:0000256" key="5">
    <source>
        <dbReference type="ARBA" id="ARBA00050018"/>
    </source>
</evidence>
<gene>
    <name evidence="7" type="primary">thiO</name>
    <name evidence="7" type="ORF">ACFQB0_11805</name>
</gene>
<evidence type="ECO:0000256" key="2">
    <source>
        <dbReference type="ARBA" id="ARBA00022977"/>
    </source>
</evidence>
<evidence type="ECO:0000313" key="7">
    <source>
        <dbReference type="EMBL" id="MFC6356789.1"/>
    </source>
</evidence>
<dbReference type="SUPFAM" id="SSF54373">
    <property type="entry name" value="FAD-linked reductases, C-terminal domain"/>
    <property type="match status" value="1"/>
</dbReference>
<sequence>MHAASHPNGEPRADVAVVGGGIVGLMIAWELVRSDRTVRVIDPDPAGGASYAAAGMLAAVSELHYQEDALLALMLESAQLWPGLLDSLPEGTRDTGYRTAQTLVLGLDAADKRALTDLRAAQARHGLEVEPLSVREARRIEPMLSPSLSCAFHVAADHQVDPRRVCRQLIAAIGSRGGSLVRASAVALLRAEPGENARVTGVALDDGSGVLAGEVIVANGLGASGLGGLLAPLESALRPVHGDILRLRVPDRLRPLLTATVRGVVRGHPVYLVPRDDGTLVVGATSREDGLSGVAAGGVYQLLRDAQALAPAVAELELVEVTARARPGTRDNAPLLGRMRDTDGESIAGLVVATGFYRHGVLLSPVAADLCRRVVDGESPSSLDAFHPDRFSQAKSKEPV</sequence>
<keyword evidence="8" id="KW-1185">Reference proteome</keyword>
<keyword evidence="2" id="KW-0784">Thiamine biosynthesis</keyword>
<reference evidence="8" key="1">
    <citation type="journal article" date="2019" name="Int. J. Syst. Evol. Microbiol.">
        <title>The Global Catalogue of Microorganisms (GCM) 10K type strain sequencing project: providing services to taxonomists for standard genome sequencing and annotation.</title>
        <authorList>
            <consortium name="The Broad Institute Genomics Platform"/>
            <consortium name="The Broad Institute Genome Sequencing Center for Infectious Disease"/>
            <person name="Wu L."/>
            <person name="Ma J."/>
        </authorList>
    </citation>
    <scope>NUCLEOTIDE SEQUENCE [LARGE SCALE GENOMIC DNA]</scope>
    <source>
        <strain evidence="8">CCUG 43304</strain>
    </source>
</reference>
<dbReference type="Gene3D" id="3.30.9.10">
    <property type="entry name" value="D-Amino Acid Oxidase, subunit A, domain 2"/>
    <property type="match status" value="1"/>
</dbReference>
<dbReference type="PANTHER" id="PTHR13847:SF289">
    <property type="entry name" value="GLYCINE OXIDASE"/>
    <property type="match status" value="1"/>
</dbReference>
<name>A0ABW1VFW3_9MICO</name>
<organism evidence="7 8">
    <name type="scientific">Luethyella okanaganae</name>
    <dbReference type="NCBI Taxonomy" id="69372"/>
    <lineage>
        <taxon>Bacteria</taxon>
        <taxon>Bacillati</taxon>
        <taxon>Actinomycetota</taxon>
        <taxon>Actinomycetes</taxon>
        <taxon>Micrococcales</taxon>
        <taxon>Microbacteriaceae</taxon>
        <taxon>Luethyella</taxon>
    </lineage>
</organism>
<feature type="domain" description="FAD dependent oxidoreductase" evidence="6">
    <location>
        <begin position="14"/>
        <end position="370"/>
    </location>
</feature>
<dbReference type="InterPro" id="IPR012727">
    <property type="entry name" value="Gly_oxidase_ThiO"/>
</dbReference>
<dbReference type="InterPro" id="IPR036188">
    <property type="entry name" value="FAD/NAD-bd_sf"/>
</dbReference>
<dbReference type="PANTHER" id="PTHR13847">
    <property type="entry name" value="SARCOSINE DEHYDROGENASE-RELATED"/>
    <property type="match status" value="1"/>
</dbReference>
<dbReference type="Gene3D" id="3.50.50.60">
    <property type="entry name" value="FAD/NAD(P)-binding domain"/>
    <property type="match status" value="1"/>
</dbReference>
<dbReference type="InterPro" id="IPR006076">
    <property type="entry name" value="FAD-dep_OxRdtase"/>
</dbReference>
<evidence type="ECO:0000259" key="6">
    <source>
        <dbReference type="Pfam" id="PF01266"/>
    </source>
</evidence>
<dbReference type="GO" id="GO:0043799">
    <property type="term" value="F:glycine oxidase activity"/>
    <property type="evidence" value="ECO:0007669"/>
    <property type="project" value="UniProtKB-EC"/>
</dbReference>
<proteinExistence type="predicted"/>
<keyword evidence="3 7" id="KW-0560">Oxidoreductase</keyword>
<dbReference type="Proteomes" id="UP001596306">
    <property type="component" value="Unassembled WGS sequence"/>
</dbReference>
<protein>
    <recommendedName>
        <fullName evidence="5">glycine oxidase</fullName>
        <ecNumber evidence="5">1.4.3.19</ecNumber>
    </recommendedName>
</protein>
<dbReference type="EMBL" id="JBHSTP010000003">
    <property type="protein sequence ID" value="MFC6356789.1"/>
    <property type="molecule type" value="Genomic_DNA"/>
</dbReference>
<dbReference type="EC" id="1.4.3.19" evidence="5"/>
<dbReference type="SUPFAM" id="SSF51905">
    <property type="entry name" value="FAD/NAD(P)-binding domain"/>
    <property type="match status" value="1"/>
</dbReference>